<dbReference type="GO" id="GO:0007017">
    <property type="term" value="P:microtubule-based process"/>
    <property type="evidence" value="ECO:0007669"/>
    <property type="project" value="InterPro"/>
</dbReference>
<proteinExistence type="predicted"/>
<dbReference type="AlphaFoldDB" id="A0AAU9IU43"/>
<evidence type="ECO:0000313" key="3">
    <source>
        <dbReference type="Proteomes" id="UP001162131"/>
    </source>
</evidence>
<gene>
    <name evidence="2" type="ORF">BSTOLATCC_MIC16740</name>
</gene>
<keyword evidence="3" id="KW-1185">Reference proteome</keyword>
<dbReference type="GO" id="GO:0030286">
    <property type="term" value="C:dynein complex"/>
    <property type="evidence" value="ECO:0007669"/>
    <property type="project" value="InterPro"/>
</dbReference>
<dbReference type="Proteomes" id="UP001162131">
    <property type="component" value="Unassembled WGS sequence"/>
</dbReference>
<evidence type="ECO:0000313" key="2">
    <source>
        <dbReference type="EMBL" id="CAG9316632.1"/>
    </source>
</evidence>
<comment type="caution">
    <text evidence="2">The sequence shown here is derived from an EMBL/GenBank/DDBJ whole genome shotgun (WGS) entry which is preliminary data.</text>
</comment>
<feature type="transmembrane region" description="Helical" evidence="1">
    <location>
        <begin position="202"/>
        <end position="221"/>
    </location>
</feature>
<sequence>MILNSFFPKKIEQEILYLLNETKDPSVIRDKLTEKFPNPWIVIKGTAFSFNISRGPNSGGVFETEEDGYRTRFIIYCPPFKESAPPEEEKQLNNHQVLWTINVQKPFKDEEGFSDYLKKYIQRLDCSKGSETCDAIKSKLHSLMPNFWHVIVGEDFTCVLSKPPPESVFYAKATREGKKIDIVAFRQQGLEKQIKAEYNWDWILFLAMSLCLSVGLAGYFGCDATQKSWVCENYQMLLYTAISLAVIKIAGESFKIKQANRRQS</sequence>
<keyword evidence="1" id="KW-0472">Membrane</keyword>
<dbReference type="SUPFAM" id="SSF54648">
    <property type="entry name" value="DLC"/>
    <property type="match status" value="1"/>
</dbReference>
<reference evidence="2" key="1">
    <citation type="submission" date="2021-09" db="EMBL/GenBank/DDBJ databases">
        <authorList>
            <consortium name="AG Swart"/>
            <person name="Singh M."/>
            <person name="Singh A."/>
            <person name="Seah K."/>
            <person name="Emmerich C."/>
        </authorList>
    </citation>
    <scope>NUCLEOTIDE SEQUENCE</scope>
    <source>
        <strain evidence="2">ATCC30299</strain>
    </source>
</reference>
<keyword evidence="1" id="KW-1133">Transmembrane helix</keyword>
<name>A0AAU9IU43_9CILI</name>
<organism evidence="2 3">
    <name type="scientific">Blepharisma stoltei</name>
    <dbReference type="NCBI Taxonomy" id="1481888"/>
    <lineage>
        <taxon>Eukaryota</taxon>
        <taxon>Sar</taxon>
        <taxon>Alveolata</taxon>
        <taxon>Ciliophora</taxon>
        <taxon>Postciliodesmatophora</taxon>
        <taxon>Heterotrichea</taxon>
        <taxon>Heterotrichida</taxon>
        <taxon>Blepharismidae</taxon>
        <taxon>Blepharisma</taxon>
    </lineage>
</organism>
<protein>
    <submittedName>
        <fullName evidence="2">Uncharacterized protein</fullName>
    </submittedName>
</protein>
<keyword evidence="1" id="KW-0812">Transmembrane</keyword>
<feature type="transmembrane region" description="Helical" evidence="1">
    <location>
        <begin position="233"/>
        <end position="251"/>
    </location>
</feature>
<evidence type="ECO:0000256" key="1">
    <source>
        <dbReference type="SAM" id="Phobius"/>
    </source>
</evidence>
<accession>A0AAU9IU43</accession>
<dbReference type="InterPro" id="IPR037177">
    <property type="entry name" value="DLC_sf"/>
</dbReference>
<dbReference type="EMBL" id="CAJZBQ010000016">
    <property type="protein sequence ID" value="CAG9316632.1"/>
    <property type="molecule type" value="Genomic_DNA"/>
</dbReference>